<reference evidence="3" key="1">
    <citation type="submission" date="2016-10" db="EMBL/GenBank/DDBJ databases">
        <authorList>
            <person name="Varghese N."/>
            <person name="Submissions S."/>
        </authorList>
    </citation>
    <scope>NUCLEOTIDE SEQUENCE [LARGE SCALE GENOMIC DNA]</scope>
    <source>
        <strain evidence="3">CGMCC 4.3519</strain>
    </source>
</reference>
<dbReference type="STRING" id="403935.SAMN05216481_104143"/>
<keyword evidence="3" id="KW-1185">Reference proteome</keyword>
<gene>
    <name evidence="2" type="ORF">SAMN05216481_104143</name>
</gene>
<sequence>MAVTAFVIPPLLLCVMLALGRYEERMLGEADPEPAAEPARERHLRAVPDLPAHKPERSTAPREDRHAA</sequence>
<protein>
    <submittedName>
        <fullName evidence="2">Uncharacterized protein</fullName>
    </submittedName>
</protein>
<name>A0A1H9DK43_9ACTN</name>
<accession>A0A1H9DK43</accession>
<evidence type="ECO:0000313" key="2">
    <source>
        <dbReference type="EMBL" id="SEQ13771.1"/>
    </source>
</evidence>
<dbReference type="AlphaFoldDB" id="A0A1H9DK43"/>
<feature type="region of interest" description="Disordered" evidence="1">
    <location>
        <begin position="28"/>
        <end position="68"/>
    </location>
</feature>
<evidence type="ECO:0000256" key="1">
    <source>
        <dbReference type="SAM" id="MobiDB-lite"/>
    </source>
</evidence>
<dbReference type="Proteomes" id="UP000199055">
    <property type="component" value="Unassembled WGS sequence"/>
</dbReference>
<feature type="compositionally biased region" description="Basic and acidic residues" evidence="1">
    <location>
        <begin position="38"/>
        <end position="68"/>
    </location>
</feature>
<dbReference type="EMBL" id="FOET01000004">
    <property type="protein sequence ID" value="SEQ13771.1"/>
    <property type="molecule type" value="Genomic_DNA"/>
</dbReference>
<evidence type="ECO:0000313" key="3">
    <source>
        <dbReference type="Proteomes" id="UP000199055"/>
    </source>
</evidence>
<organism evidence="2 3">
    <name type="scientific">Streptomyces radiopugnans</name>
    <dbReference type="NCBI Taxonomy" id="403935"/>
    <lineage>
        <taxon>Bacteria</taxon>
        <taxon>Bacillati</taxon>
        <taxon>Actinomycetota</taxon>
        <taxon>Actinomycetes</taxon>
        <taxon>Kitasatosporales</taxon>
        <taxon>Streptomycetaceae</taxon>
        <taxon>Streptomyces</taxon>
    </lineage>
</organism>
<dbReference type="RefSeq" id="WP_093658125.1">
    <property type="nucleotide sequence ID" value="NZ_FOET01000004.1"/>
</dbReference>
<proteinExistence type="predicted"/>